<name>A0A1G9ZCF6_9BACI</name>
<dbReference type="Pfam" id="PF01694">
    <property type="entry name" value="Rhomboid"/>
    <property type="match status" value="1"/>
</dbReference>
<evidence type="ECO:0000256" key="3">
    <source>
        <dbReference type="ARBA" id="ARBA00022692"/>
    </source>
</evidence>
<dbReference type="InterPro" id="IPR035952">
    <property type="entry name" value="Rhomboid-like_sf"/>
</dbReference>
<evidence type="ECO:0000259" key="9">
    <source>
        <dbReference type="Pfam" id="PF01694"/>
    </source>
</evidence>
<dbReference type="InterPro" id="IPR050925">
    <property type="entry name" value="Rhomboid_protease_S54"/>
</dbReference>
<dbReference type="Gene3D" id="1.25.40.10">
    <property type="entry name" value="Tetratricopeptide repeat domain"/>
    <property type="match status" value="1"/>
</dbReference>
<dbReference type="SUPFAM" id="SSF144091">
    <property type="entry name" value="Rhomboid-like"/>
    <property type="match status" value="1"/>
</dbReference>
<feature type="transmembrane region" description="Helical" evidence="8">
    <location>
        <begin position="269"/>
        <end position="286"/>
    </location>
</feature>
<organism evidence="10 11">
    <name type="scientific">Tenuibacillus multivorans</name>
    <dbReference type="NCBI Taxonomy" id="237069"/>
    <lineage>
        <taxon>Bacteria</taxon>
        <taxon>Bacillati</taxon>
        <taxon>Bacillota</taxon>
        <taxon>Bacilli</taxon>
        <taxon>Bacillales</taxon>
        <taxon>Bacillaceae</taxon>
        <taxon>Tenuibacillus</taxon>
    </lineage>
</organism>
<dbReference type="PANTHER" id="PTHR43731:SF14">
    <property type="entry name" value="PRESENILIN-ASSOCIATED RHOMBOID-LIKE PROTEIN, MITOCHONDRIAL"/>
    <property type="match status" value="1"/>
</dbReference>
<evidence type="ECO:0000256" key="6">
    <source>
        <dbReference type="ARBA" id="ARBA00023136"/>
    </source>
</evidence>
<dbReference type="Gene3D" id="1.20.1540.10">
    <property type="entry name" value="Rhomboid-like"/>
    <property type="match status" value="1"/>
</dbReference>
<evidence type="ECO:0000256" key="7">
    <source>
        <dbReference type="PROSITE-ProRule" id="PRU00339"/>
    </source>
</evidence>
<dbReference type="InterPro" id="IPR019734">
    <property type="entry name" value="TPR_rpt"/>
</dbReference>
<dbReference type="GO" id="GO:0006508">
    <property type="term" value="P:proteolysis"/>
    <property type="evidence" value="ECO:0007669"/>
    <property type="project" value="UniProtKB-KW"/>
</dbReference>
<feature type="transmembrane region" description="Helical" evidence="8">
    <location>
        <begin position="345"/>
        <end position="361"/>
    </location>
</feature>
<dbReference type="GO" id="GO:0016020">
    <property type="term" value="C:membrane"/>
    <property type="evidence" value="ECO:0007669"/>
    <property type="project" value="UniProtKB-SubCell"/>
</dbReference>
<dbReference type="Pfam" id="PF00515">
    <property type="entry name" value="TPR_1"/>
    <property type="match status" value="1"/>
</dbReference>
<evidence type="ECO:0000313" key="11">
    <source>
        <dbReference type="Proteomes" id="UP000199334"/>
    </source>
</evidence>
<feature type="domain" description="Peptidase S54 rhomboid" evidence="9">
    <location>
        <begin position="228"/>
        <end position="361"/>
    </location>
</feature>
<dbReference type="InterPro" id="IPR011990">
    <property type="entry name" value="TPR-like_helical_dom_sf"/>
</dbReference>
<proteinExistence type="inferred from homology"/>
<dbReference type="STRING" id="237069.SAMN05216498_1610"/>
<dbReference type="Proteomes" id="UP000199334">
    <property type="component" value="Unassembled WGS sequence"/>
</dbReference>
<feature type="transmembrane region" description="Helical" evidence="8">
    <location>
        <begin position="292"/>
        <end position="309"/>
    </location>
</feature>
<dbReference type="EMBL" id="FNIG01000003">
    <property type="protein sequence ID" value="SDN18296.1"/>
    <property type="molecule type" value="Genomic_DNA"/>
</dbReference>
<feature type="transmembrane region" description="Helical" evidence="8">
    <location>
        <begin position="237"/>
        <end position="257"/>
    </location>
</feature>
<comment type="similarity">
    <text evidence="2">Belongs to the peptidase S54 family.</text>
</comment>
<dbReference type="SMART" id="SM00028">
    <property type="entry name" value="TPR"/>
    <property type="match status" value="2"/>
</dbReference>
<feature type="transmembrane region" description="Helical" evidence="8">
    <location>
        <begin position="316"/>
        <end position="339"/>
    </location>
</feature>
<dbReference type="PROSITE" id="PS50293">
    <property type="entry name" value="TPR_REGION"/>
    <property type="match status" value="1"/>
</dbReference>
<dbReference type="AlphaFoldDB" id="A0A1G9ZCF6"/>
<keyword evidence="10" id="KW-0645">Protease</keyword>
<evidence type="ECO:0000256" key="2">
    <source>
        <dbReference type="ARBA" id="ARBA00009045"/>
    </source>
</evidence>
<dbReference type="PROSITE" id="PS50005">
    <property type="entry name" value="TPR"/>
    <property type="match status" value="1"/>
</dbReference>
<sequence length="515" mass="59753">MFVTEQYTLLSAVNHYIEQHRYEVIYISKNRDEYILQKYENRVNRVLRFKRQTFDWSNHLKRDIEQRVSSLLRQRQLMKGKEVHIHFIYISDLVPVDDWERFKTTTPIKSKKAVDVAIYYLDQHERENEWNRLIQNINEGNPDLLSKHPSIDEQERQTMYLEQKIQADLYKKQREFRDVFQRGKPRLTYLLLGINVLVFLLLEMNGSSTNVPNLIEWGAKFNPAIADGEWWRIITSMFLHIGFLHILMNMVALYYLGDLTERIYDTPRFFFIYMVAGIFGGLASYATNDSVAAGASGAIFGLFGALLFFGMHHKEIFFRTMGVDVLVVIGINIVFGLMVPQIDNGAHIGGLIGGFIASQIVHLPNKRAMFKQGIAFILILILMGSMFTIGTKQAHSSANPETLGSLSYHYLEEGEYDRVLDILEKPLQSGLEKDYLFFYRSIAHIRLANIDSAKEDLIQTIEINPNFTDAYYNLGIIYIKENNLKQAKTHIQKAFELAPDNQQIKDMYQELNDLS</sequence>
<keyword evidence="3 8" id="KW-0812">Transmembrane</keyword>
<reference evidence="10 11" key="1">
    <citation type="submission" date="2016-10" db="EMBL/GenBank/DDBJ databases">
        <authorList>
            <person name="de Groot N.N."/>
        </authorList>
    </citation>
    <scope>NUCLEOTIDE SEQUENCE [LARGE SCALE GENOMIC DNA]</scope>
    <source>
        <strain evidence="10 11">CGMCC 1.3442</strain>
    </source>
</reference>
<keyword evidence="4" id="KW-0378">Hydrolase</keyword>
<evidence type="ECO:0000313" key="10">
    <source>
        <dbReference type="EMBL" id="SDN18296.1"/>
    </source>
</evidence>
<dbReference type="GO" id="GO:0004252">
    <property type="term" value="F:serine-type endopeptidase activity"/>
    <property type="evidence" value="ECO:0007669"/>
    <property type="project" value="InterPro"/>
</dbReference>
<feature type="repeat" description="TPR" evidence="7">
    <location>
        <begin position="468"/>
        <end position="501"/>
    </location>
</feature>
<gene>
    <name evidence="10" type="ORF">SAMN05216498_1610</name>
</gene>
<dbReference type="SUPFAM" id="SSF48452">
    <property type="entry name" value="TPR-like"/>
    <property type="match status" value="1"/>
</dbReference>
<evidence type="ECO:0000256" key="8">
    <source>
        <dbReference type="SAM" id="Phobius"/>
    </source>
</evidence>
<dbReference type="InterPro" id="IPR022764">
    <property type="entry name" value="Peptidase_S54_rhomboid_dom"/>
</dbReference>
<evidence type="ECO:0000256" key="5">
    <source>
        <dbReference type="ARBA" id="ARBA00022989"/>
    </source>
</evidence>
<evidence type="ECO:0000256" key="1">
    <source>
        <dbReference type="ARBA" id="ARBA00004141"/>
    </source>
</evidence>
<keyword evidence="5 8" id="KW-1133">Transmembrane helix</keyword>
<keyword evidence="7" id="KW-0802">TPR repeat</keyword>
<protein>
    <submittedName>
        <fullName evidence="10">Rhomboid protease GluP</fullName>
    </submittedName>
</protein>
<keyword evidence="6 8" id="KW-0472">Membrane</keyword>
<dbReference type="PANTHER" id="PTHR43731">
    <property type="entry name" value="RHOMBOID PROTEASE"/>
    <property type="match status" value="1"/>
</dbReference>
<feature type="transmembrane region" description="Helical" evidence="8">
    <location>
        <begin position="187"/>
        <end position="204"/>
    </location>
</feature>
<feature type="transmembrane region" description="Helical" evidence="8">
    <location>
        <begin position="373"/>
        <end position="390"/>
    </location>
</feature>
<accession>A0A1G9ZCF6</accession>
<keyword evidence="11" id="KW-1185">Reference proteome</keyword>
<dbReference type="OrthoDB" id="9813074at2"/>
<dbReference type="RefSeq" id="WP_093856092.1">
    <property type="nucleotide sequence ID" value="NZ_BJVZ01000011.1"/>
</dbReference>
<evidence type="ECO:0000256" key="4">
    <source>
        <dbReference type="ARBA" id="ARBA00022801"/>
    </source>
</evidence>
<comment type="subcellular location">
    <subcellularLocation>
        <location evidence="1">Membrane</location>
        <topology evidence="1">Multi-pass membrane protein</topology>
    </subcellularLocation>
</comment>